<proteinExistence type="inferred from homology"/>
<dbReference type="InterPro" id="IPR002305">
    <property type="entry name" value="aa-tRNA-synth_Ic"/>
</dbReference>
<dbReference type="PRINTS" id="PR01039">
    <property type="entry name" value="TRNASYNTHTRP"/>
</dbReference>
<dbReference type="OrthoDB" id="15808at2759"/>
<evidence type="ECO:0000256" key="9">
    <source>
        <dbReference type="ARBA" id="ARBA00030268"/>
    </source>
</evidence>
<dbReference type="PROSITE" id="PS00178">
    <property type="entry name" value="AA_TRNA_LIGASE_I"/>
    <property type="match status" value="1"/>
</dbReference>
<comment type="subcellular location">
    <subcellularLocation>
        <location evidence="1">Mitochondrion matrix</location>
    </subcellularLocation>
</comment>
<dbReference type="GO" id="GO:0070183">
    <property type="term" value="P:mitochondrial tryptophanyl-tRNA aminoacylation"/>
    <property type="evidence" value="ECO:0007669"/>
    <property type="project" value="TreeGrafter"/>
</dbReference>
<dbReference type="PANTHER" id="PTHR43766">
    <property type="entry name" value="TRYPTOPHAN--TRNA LIGASE, MITOCHONDRIAL"/>
    <property type="match status" value="1"/>
</dbReference>
<dbReference type="NCBIfam" id="TIGR00233">
    <property type="entry name" value="trpS"/>
    <property type="match status" value="1"/>
</dbReference>
<dbReference type="GO" id="GO:0005759">
    <property type="term" value="C:mitochondrial matrix"/>
    <property type="evidence" value="ECO:0007669"/>
    <property type="project" value="UniProtKB-SubCell"/>
</dbReference>
<dbReference type="EC" id="6.1.1.2" evidence="3"/>
<organism evidence="12 13">
    <name type="scientific">Cetraspora pellucida</name>
    <dbReference type="NCBI Taxonomy" id="1433469"/>
    <lineage>
        <taxon>Eukaryota</taxon>
        <taxon>Fungi</taxon>
        <taxon>Fungi incertae sedis</taxon>
        <taxon>Mucoromycota</taxon>
        <taxon>Glomeromycotina</taxon>
        <taxon>Glomeromycetes</taxon>
        <taxon>Diversisporales</taxon>
        <taxon>Gigasporaceae</taxon>
        <taxon>Cetraspora</taxon>
    </lineage>
</organism>
<evidence type="ECO:0000256" key="4">
    <source>
        <dbReference type="ARBA" id="ARBA00022598"/>
    </source>
</evidence>
<dbReference type="Pfam" id="PF00579">
    <property type="entry name" value="tRNA-synt_1b"/>
    <property type="match status" value="1"/>
</dbReference>
<dbReference type="InterPro" id="IPR014729">
    <property type="entry name" value="Rossmann-like_a/b/a_fold"/>
</dbReference>
<evidence type="ECO:0000256" key="6">
    <source>
        <dbReference type="ARBA" id="ARBA00022840"/>
    </source>
</evidence>
<comment type="caution">
    <text evidence="12">The sequence shown here is derived from an EMBL/GenBank/DDBJ whole genome shotgun (WGS) entry which is preliminary data.</text>
</comment>
<reference evidence="12" key="1">
    <citation type="submission" date="2021-06" db="EMBL/GenBank/DDBJ databases">
        <authorList>
            <person name="Kallberg Y."/>
            <person name="Tangrot J."/>
            <person name="Rosling A."/>
        </authorList>
    </citation>
    <scope>NUCLEOTIDE SEQUENCE</scope>
    <source>
        <strain evidence="12">FL966</strain>
    </source>
</reference>
<keyword evidence="5 11" id="KW-0547">Nucleotide-binding</keyword>
<dbReference type="FunFam" id="1.10.240.10:FF:000002">
    <property type="entry name" value="Tryptophan--tRNA ligase"/>
    <property type="match status" value="1"/>
</dbReference>
<dbReference type="Proteomes" id="UP000789759">
    <property type="component" value="Unassembled WGS sequence"/>
</dbReference>
<protein>
    <recommendedName>
        <fullName evidence="10">Tryptophan--tRNA ligase, mitochondrial</fullName>
        <ecNumber evidence="3">6.1.1.2</ecNumber>
    </recommendedName>
    <alternativeName>
        <fullName evidence="9">Tryptophanyl-tRNA synthetase</fullName>
    </alternativeName>
</protein>
<comment type="similarity">
    <text evidence="2 11">Belongs to the class-I aminoacyl-tRNA synthetase family.</text>
</comment>
<dbReference type="EMBL" id="CAJVQA010002481">
    <property type="protein sequence ID" value="CAG8548633.1"/>
    <property type="molecule type" value="Genomic_DNA"/>
</dbReference>
<evidence type="ECO:0000256" key="8">
    <source>
        <dbReference type="ARBA" id="ARBA00023146"/>
    </source>
</evidence>
<dbReference type="InterPro" id="IPR002306">
    <property type="entry name" value="Trp-tRNA-ligase"/>
</dbReference>
<evidence type="ECO:0000256" key="10">
    <source>
        <dbReference type="ARBA" id="ARBA00069760"/>
    </source>
</evidence>
<keyword evidence="7 11" id="KW-0648">Protein biosynthesis</keyword>
<keyword evidence="6 11" id="KW-0067">ATP-binding</keyword>
<dbReference type="Gene3D" id="1.10.240.10">
    <property type="entry name" value="Tyrosyl-Transfer RNA Synthetase"/>
    <property type="match status" value="1"/>
</dbReference>
<dbReference type="GO" id="GO:0004830">
    <property type="term" value="F:tryptophan-tRNA ligase activity"/>
    <property type="evidence" value="ECO:0007669"/>
    <property type="project" value="UniProtKB-EC"/>
</dbReference>
<keyword evidence="4 11" id="KW-0436">Ligase</keyword>
<dbReference type="SUPFAM" id="SSF52374">
    <property type="entry name" value="Nucleotidylyl transferase"/>
    <property type="match status" value="1"/>
</dbReference>
<dbReference type="CDD" id="cd00806">
    <property type="entry name" value="TrpRS_core"/>
    <property type="match status" value="1"/>
</dbReference>
<evidence type="ECO:0000313" key="13">
    <source>
        <dbReference type="Proteomes" id="UP000789759"/>
    </source>
</evidence>
<keyword evidence="13" id="KW-1185">Reference proteome</keyword>
<dbReference type="PANTHER" id="PTHR43766:SF1">
    <property type="entry name" value="TRYPTOPHAN--TRNA LIGASE, MITOCHONDRIAL"/>
    <property type="match status" value="1"/>
</dbReference>
<dbReference type="InterPro" id="IPR001412">
    <property type="entry name" value="aa-tRNA-synth_I_CS"/>
</dbReference>
<name>A0A9N9FQ58_9GLOM</name>
<evidence type="ECO:0000256" key="11">
    <source>
        <dbReference type="RuleBase" id="RU363036"/>
    </source>
</evidence>
<dbReference type="Gene3D" id="3.40.50.620">
    <property type="entry name" value="HUPs"/>
    <property type="match status" value="1"/>
</dbReference>
<evidence type="ECO:0000256" key="2">
    <source>
        <dbReference type="ARBA" id="ARBA00005594"/>
    </source>
</evidence>
<evidence type="ECO:0000313" key="12">
    <source>
        <dbReference type="EMBL" id="CAG8548633.1"/>
    </source>
</evidence>
<gene>
    <name evidence="12" type="ORF">CPELLU_LOCUS4642</name>
</gene>
<dbReference type="AlphaFoldDB" id="A0A9N9FQ58"/>
<evidence type="ECO:0000256" key="5">
    <source>
        <dbReference type="ARBA" id="ARBA00022741"/>
    </source>
</evidence>
<dbReference type="GO" id="GO:0005524">
    <property type="term" value="F:ATP binding"/>
    <property type="evidence" value="ECO:0007669"/>
    <property type="project" value="UniProtKB-KW"/>
</dbReference>
<sequence length="369" mass="41216">MSLVGQAKASGATVSRSIKRTYMSVGPNFPELILSGIQPTNIPHIGNFLGVISKWVSLQRTTHDSVKLLYPIVDLHALTIPRDPEHLKKSKLETAIILLACGIDPARSFIFEQSKIPAHTEVAWFLNCITPMSWLSRMTQWKAKIKLNKNIQSIDDEVLSSSGLCLGLFSYPVLQAADILLYKATHVPIGEDQVQHLELTRDIAVTFNKMFHQNVFPLPLSIMSDRIMSLYDPSKKMSKSDPSNTRINLDDSPAIIAEKIKKSTSDSLKCITYDPITRPAIANLITIYAAMQEITVDQAIVEHSKSDIKTFKDALTQVIIEKLSPIQEEIQRLRFEQGYVQQVLKGGAEKASIIAEKNLDEIRKVIGLK</sequence>
<accession>A0A9N9FQ58</accession>
<keyword evidence="8 11" id="KW-0030">Aminoacyl-tRNA synthetase</keyword>
<evidence type="ECO:0000256" key="1">
    <source>
        <dbReference type="ARBA" id="ARBA00004305"/>
    </source>
</evidence>
<dbReference type="InterPro" id="IPR050203">
    <property type="entry name" value="Trp-tRNA_synthetase"/>
</dbReference>
<evidence type="ECO:0000256" key="7">
    <source>
        <dbReference type="ARBA" id="ARBA00022917"/>
    </source>
</evidence>
<evidence type="ECO:0000256" key="3">
    <source>
        <dbReference type="ARBA" id="ARBA00013161"/>
    </source>
</evidence>
<dbReference type="FunFam" id="3.40.50.620:FF:000082">
    <property type="entry name" value="MSW1p Mitochondrial tryptophanyl-tRNA synthetase"/>
    <property type="match status" value="1"/>
</dbReference>